<dbReference type="CDD" id="cd00158">
    <property type="entry name" value="RHOD"/>
    <property type="match status" value="1"/>
</dbReference>
<gene>
    <name evidence="2" type="ORF">J3R75_001521</name>
</gene>
<comment type="caution">
    <text evidence="2">The sequence shown here is derived from an EMBL/GenBank/DDBJ whole genome shotgun (WGS) entry which is preliminary data.</text>
</comment>
<accession>A0AAE3VFV7</accession>
<dbReference type="EMBL" id="JAUSVL010000001">
    <property type="protein sequence ID" value="MDQ0289414.1"/>
    <property type="molecule type" value="Genomic_DNA"/>
</dbReference>
<name>A0AAE3VFV7_9BACT</name>
<dbReference type="Pfam" id="PF00581">
    <property type="entry name" value="Rhodanese"/>
    <property type="match status" value="1"/>
</dbReference>
<dbReference type="SMART" id="SM00450">
    <property type="entry name" value="RHOD"/>
    <property type="match status" value="1"/>
</dbReference>
<dbReference type="AlphaFoldDB" id="A0AAE3VFV7"/>
<dbReference type="SUPFAM" id="SSF52821">
    <property type="entry name" value="Rhodanese/Cell cycle control phosphatase"/>
    <property type="match status" value="1"/>
</dbReference>
<proteinExistence type="predicted"/>
<evidence type="ECO:0000259" key="1">
    <source>
        <dbReference type="PROSITE" id="PS50206"/>
    </source>
</evidence>
<organism evidence="2 3">
    <name type="scientific">Oligosphaera ethanolica</name>
    <dbReference type="NCBI Taxonomy" id="760260"/>
    <lineage>
        <taxon>Bacteria</taxon>
        <taxon>Pseudomonadati</taxon>
        <taxon>Lentisphaerota</taxon>
        <taxon>Oligosphaeria</taxon>
        <taxon>Oligosphaerales</taxon>
        <taxon>Oligosphaeraceae</taxon>
        <taxon>Oligosphaera</taxon>
    </lineage>
</organism>
<dbReference type="Pfam" id="PF07610">
    <property type="entry name" value="DUF1573"/>
    <property type="match status" value="1"/>
</dbReference>
<dbReference type="Gene3D" id="2.60.40.10">
    <property type="entry name" value="Immunoglobulins"/>
    <property type="match status" value="1"/>
</dbReference>
<reference evidence="2" key="1">
    <citation type="submission" date="2023-07" db="EMBL/GenBank/DDBJ databases">
        <title>Genomic Encyclopedia of Type Strains, Phase IV (KMG-IV): sequencing the most valuable type-strain genomes for metagenomic binning, comparative biology and taxonomic classification.</title>
        <authorList>
            <person name="Goeker M."/>
        </authorList>
    </citation>
    <scope>NUCLEOTIDE SEQUENCE</scope>
    <source>
        <strain evidence="2">DSM 24202</strain>
    </source>
</reference>
<dbReference type="Gene3D" id="3.40.250.10">
    <property type="entry name" value="Rhodanese-like domain"/>
    <property type="match status" value="1"/>
</dbReference>
<dbReference type="PROSITE" id="PS50206">
    <property type="entry name" value="RHODANESE_3"/>
    <property type="match status" value="1"/>
</dbReference>
<dbReference type="InterPro" id="IPR001763">
    <property type="entry name" value="Rhodanese-like_dom"/>
</dbReference>
<dbReference type="InterPro" id="IPR013783">
    <property type="entry name" value="Ig-like_fold"/>
</dbReference>
<feature type="domain" description="Rhodanese" evidence="1">
    <location>
        <begin position="301"/>
        <end position="389"/>
    </location>
</feature>
<protein>
    <submittedName>
        <fullName evidence="2">Rhodanese-related sulfurtransferase</fullName>
    </submittedName>
</protein>
<evidence type="ECO:0000313" key="2">
    <source>
        <dbReference type="EMBL" id="MDQ0289414.1"/>
    </source>
</evidence>
<keyword evidence="3" id="KW-1185">Reference proteome</keyword>
<evidence type="ECO:0000313" key="3">
    <source>
        <dbReference type="Proteomes" id="UP001238163"/>
    </source>
</evidence>
<dbReference type="InterPro" id="IPR011467">
    <property type="entry name" value="DUF1573"/>
</dbReference>
<dbReference type="InterPro" id="IPR036873">
    <property type="entry name" value="Rhodanese-like_dom_sf"/>
</dbReference>
<dbReference type="Proteomes" id="UP001238163">
    <property type="component" value="Unassembled WGS sequence"/>
</dbReference>
<sequence>MTRSGRESALVMPRDGNAAVHCYDSARRGRKCLAASCVVVSLLVGVLRIAANDTVPSPGPRMLVEPAIISLGELDTSAGQLIFPARFALINGGDAPLHISTPRAGCGCTKLQLAKHDLAPGESTELKAMVDVTGRYGPQRFSIFVPNNASKTPSRLVIEATVPDTRTAWELMPPQLPVRDGTPARLQIRLFDKDRDLRITALELPNGCELLTSLPMIIVAGGLGRLDIRCRQDLSAPGGRLPFAVLSDHAEKVRDTGWLLVANEQTSPPDLPAKTAGTATRATVVPIEASTLKDLISSMQVVNDLFLLDIRQPDDFMRGHIPRSLCYPSTRWQLAQPPWPASALLVVIADHDDMAAKAAEQLAASKCRHVLVLRGGIAAWTAAAGVNTLETKLVTEP</sequence>